<dbReference type="InterPro" id="IPR036291">
    <property type="entry name" value="NAD(P)-bd_dom_sf"/>
</dbReference>
<evidence type="ECO:0000313" key="7">
    <source>
        <dbReference type="EMBL" id="QWQ36929.1"/>
    </source>
</evidence>
<dbReference type="Proteomes" id="UP000680588">
    <property type="component" value="Chromosome"/>
</dbReference>
<reference evidence="7" key="1">
    <citation type="submission" date="2021-06" db="EMBL/GenBank/DDBJ databases">
        <title>Novel species in genus Arthrobacter.</title>
        <authorList>
            <person name="Zhang G."/>
        </authorList>
    </citation>
    <scope>NUCLEOTIDE SEQUENCE</scope>
    <source>
        <strain evidence="7">Zg-ZUI122</strain>
    </source>
</reference>
<name>A0A975S6W2_9MICC</name>
<dbReference type="PANTHER" id="PTHR43333:SF1">
    <property type="entry name" value="D-ISOMER SPECIFIC 2-HYDROXYACID DEHYDROGENASE NAD-BINDING DOMAIN-CONTAINING PROTEIN"/>
    <property type="match status" value="1"/>
</dbReference>
<dbReference type="KEGG" id="asun:KG104_03785"/>
<dbReference type="SUPFAM" id="SSF52283">
    <property type="entry name" value="Formate/glycerate dehydrogenase catalytic domain-like"/>
    <property type="match status" value="1"/>
</dbReference>
<dbReference type="AlphaFoldDB" id="A0A975S6W2"/>
<evidence type="ECO:0000256" key="3">
    <source>
        <dbReference type="ARBA" id="ARBA00023027"/>
    </source>
</evidence>
<dbReference type="Gene3D" id="3.40.50.720">
    <property type="entry name" value="NAD(P)-binding Rossmann-like Domain"/>
    <property type="match status" value="2"/>
</dbReference>
<evidence type="ECO:0000259" key="5">
    <source>
        <dbReference type="Pfam" id="PF00389"/>
    </source>
</evidence>
<dbReference type="SUPFAM" id="SSF51735">
    <property type="entry name" value="NAD(P)-binding Rossmann-fold domains"/>
    <property type="match status" value="1"/>
</dbReference>
<keyword evidence="8" id="KW-1185">Reference proteome</keyword>
<evidence type="ECO:0000256" key="1">
    <source>
        <dbReference type="ARBA" id="ARBA00005854"/>
    </source>
</evidence>
<evidence type="ECO:0000313" key="8">
    <source>
        <dbReference type="Proteomes" id="UP000680588"/>
    </source>
</evidence>
<dbReference type="CDD" id="cd05300">
    <property type="entry name" value="2-Hacid_dh_1"/>
    <property type="match status" value="1"/>
</dbReference>
<dbReference type="GO" id="GO:0051287">
    <property type="term" value="F:NAD binding"/>
    <property type="evidence" value="ECO:0007669"/>
    <property type="project" value="InterPro"/>
</dbReference>
<dbReference type="InterPro" id="IPR006140">
    <property type="entry name" value="D-isomer_DH_NAD-bd"/>
</dbReference>
<feature type="domain" description="D-isomer specific 2-hydroxyacid dehydrogenase catalytic" evidence="5">
    <location>
        <begin position="38"/>
        <end position="312"/>
    </location>
</feature>
<proteinExistence type="inferred from homology"/>
<accession>A0A975S6W2</accession>
<dbReference type="EMBL" id="CP076456">
    <property type="protein sequence ID" value="QWQ36929.1"/>
    <property type="molecule type" value="Genomic_DNA"/>
</dbReference>
<evidence type="ECO:0000256" key="2">
    <source>
        <dbReference type="ARBA" id="ARBA00023002"/>
    </source>
</evidence>
<dbReference type="GO" id="GO:0016616">
    <property type="term" value="F:oxidoreductase activity, acting on the CH-OH group of donors, NAD or NADP as acceptor"/>
    <property type="evidence" value="ECO:0007669"/>
    <property type="project" value="InterPro"/>
</dbReference>
<dbReference type="Pfam" id="PF00389">
    <property type="entry name" value="2-Hacid_dh"/>
    <property type="match status" value="1"/>
</dbReference>
<feature type="domain" description="D-isomer specific 2-hydroxyacid dehydrogenase NAD-binding" evidence="6">
    <location>
        <begin position="108"/>
        <end position="281"/>
    </location>
</feature>
<evidence type="ECO:0000256" key="4">
    <source>
        <dbReference type="RuleBase" id="RU003719"/>
    </source>
</evidence>
<comment type="similarity">
    <text evidence="1 4">Belongs to the D-isomer specific 2-hydroxyacid dehydrogenase family.</text>
</comment>
<dbReference type="Pfam" id="PF02826">
    <property type="entry name" value="2-Hacid_dh_C"/>
    <property type="match status" value="1"/>
</dbReference>
<protein>
    <submittedName>
        <fullName evidence="7">D-2-hydroxyacid dehydrogenase</fullName>
    </submittedName>
</protein>
<gene>
    <name evidence="7" type="ORF">KG104_03785</name>
</gene>
<keyword evidence="2 4" id="KW-0560">Oxidoreductase</keyword>
<organism evidence="7 8">
    <name type="scientific">Arthrobacter sunyaminii</name>
    <dbReference type="NCBI Taxonomy" id="2816859"/>
    <lineage>
        <taxon>Bacteria</taxon>
        <taxon>Bacillati</taxon>
        <taxon>Actinomycetota</taxon>
        <taxon>Actinomycetes</taxon>
        <taxon>Micrococcales</taxon>
        <taxon>Micrococcaceae</taxon>
        <taxon>Arthrobacter</taxon>
    </lineage>
</organism>
<dbReference type="RefSeq" id="WP_207347327.1">
    <property type="nucleotide sequence ID" value="NZ_CP076456.1"/>
</dbReference>
<dbReference type="PANTHER" id="PTHR43333">
    <property type="entry name" value="2-HACID_DH_C DOMAIN-CONTAINING PROTEIN"/>
    <property type="match status" value="1"/>
</dbReference>
<keyword evidence="3" id="KW-0520">NAD</keyword>
<evidence type="ECO:0000259" key="6">
    <source>
        <dbReference type="Pfam" id="PF02826"/>
    </source>
</evidence>
<dbReference type="InterPro" id="IPR006139">
    <property type="entry name" value="D-isomer_2_OHA_DH_cat_dom"/>
</dbReference>
<sequence>MQPQPVIAVLAGNEPVHGLAALEQVAEVRITGAAGLPEALAGADILYLWDFFADGVRQAWPAADSLQWIHVPAAGVDKLLFPELVASDVVLTNARGIFDRAMAEHVLGAVLHFAKDFGRAAAQQQQRQWQRYPTTDLAGASVLVAGTGSIGRCTAALLTAVGMRVQGLGRTARTGDPDFGTVHASEDFAPVAGNFDYVVLAAPLTPATRKMLGRDVLAAMKPTAVLVNVGRGALADEAALEDALRAGKLAGAALDVFETEPLPGHSGLWELPNVLVTPHLSGDANKQLPALAQQFADNLDAWKAGRPLMNVVDKNLGFVAS</sequence>